<dbReference type="Proteomes" id="UP000193100">
    <property type="component" value="Plasmid pSMR5"/>
</dbReference>
<protein>
    <submittedName>
        <fullName evidence="2">Uncharacterized protein</fullName>
    </submittedName>
</protein>
<keyword evidence="1" id="KW-0472">Membrane</keyword>
<keyword evidence="2" id="KW-0614">Plasmid</keyword>
<geneLocation type="plasmid" evidence="3">
    <name>psmr5</name>
</geneLocation>
<keyword evidence="1" id="KW-0812">Transmembrane</keyword>
<evidence type="ECO:0000313" key="2">
    <source>
        <dbReference type="EMBL" id="ARM86203.1"/>
    </source>
</evidence>
<proteinExistence type="predicted"/>
<keyword evidence="1" id="KW-1133">Transmembrane helix</keyword>
<gene>
    <name evidence="2" type="ORF">MARSALSMR5_04183</name>
</gene>
<reference evidence="2 3" key="1">
    <citation type="submission" date="2017-04" db="EMBL/GenBank/DDBJ databases">
        <title>Genome Sequence of Marinobacter salarius strain SMR5 Isolated from a culture of the Diatom Skeletonema marinoi.</title>
        <authorList>
            <person name="Topel M."/>
            <person name="Pinder M.I.M."/>
            <person name="Johansson O.N."/>
            <person name="Kourtchenko O."/>
            <person name="Godhe A."/>
            <person name="Clarke A.K."/>
        </authorList>
    </citation>
    <scope>NUCLEOTIDE SEQUENCE [LARGE SCALE GENOMIC DNA]</scope>
    <source>
        <strain evidence="2 3">SMR5</strain>
        <plasmid evidence="3">Plasmid psmr5</plasmid>
    </source>
</reference>
<accession>A0A1W6KFM9</accession>
<feature type="transmembrane region" description="Helical" evidence="1">
    <location>
        <begin position="25"/>
        <end position="58"/>
    </location>
</feature>
<dbReference type="EMBL" id="CP020932">
    <property type="protein sequence ID" value="ARM86203.1"/>
    <property type="molecule type" value="Genomic_DNA"/>
</dbReference>
<name>A0A1W6KFM9_9GAMM</name>
<evidence type="ECO:0000313" key="3">
    <source>
        <dbReference type="Proteomes" id="UP000193100"/>
    </source>
</evidence>
<organism evidence="2 3">
    <name type="scientific">Marinobacter salarius</name>
    <dbReference type="NCBI Taxonomy" id="1420917"/>
    <lineage>
        <taxon>Bacteria</taxon>
        <taxon>Pseudomonadati</taxon>
        <taxon>Pseudomonadota</taxon>
        <taxon>Gammaproteobacteria</taxon>
        <taxon>Pseudomonadales</taxon>
        <taxon>Marinobacteraceae</taxon>
        <taxon>Marinobacter</taxon>
    </lineage>
</organism>
<sequence length="109" mass="13075">MKLHLVKNRNGDPIIWTHKSQKATVAGFVSVIGVVPFLFLFVFPYASVLWFAVVNFVLDIYRNKKRAYRWADIIRRFRFALNGGYWRVISQHQVRLQKWGFDHFKGRRY</sequence>
<dbReference type="AlphaFoldDB" id="A0A1W6KFM9"/>
<evidence type="ECO:0000256" key="1">
    <source>
        <dbReference type="SAM" id="Phobius"/>
    </source>
</evidence>